<dbReference type="GO" id="GO:0016758">
    <property type="term" value="F:hexosyltransferase activity"/>
    <property type="evidence" value="ECO:0007669"/>
    <property type="project" value="InterPro"/>
</dbReference>
<evidence type="ECO:0000313" key="5">
    <source>
        <dbReference type="Proteomes" id="UP000326979"/>
    </source>
</evidence>
<dbReference type="GO" id="GO:0033072">
    <property type="term" value="P:vancomycin biosynthetic process"/>
    <property type="evidence" value="ECO:0007669"/>
    <property type="project" value="UniProtKB-ARBA"/>
</dbReference>
<dbReference type="CDD" id="cd03784">
    <property type="entry name" value="GT1_Gtf-like"/>
    <property type="match status" value="1"/>
</dbReference>
<dbReference type="OrthoDB" id="3253247at2"/>
<proteinExistence type="predicted"/>
<dbReference type="GO" id="GO:0008194">
    <property type="term" value="F:UDP-glycosyltransferase activity"/>
    <property type="evidence" value="ECO:0007669"/>
    <property type="project" value="InterPro"/>
</dbReference>
<dbReference type="Gene3D" id="3.40.50.2000">
    <property type="entry name" value="Glycogen Phosphorylase B"/>
    <property type="match status" value="2"/>
</dbReference>
<evidence type="ECO:0000256" key="1">
    <source>
        <dbReference type="ARBA" id="ARBA00022679"/>
    </source>
</evidence>
<evidence type="ECO:0000259" key="3">
    <source>
        <dbReference type="Pfam" id="PF06722"/>
    </source>
</evidence>
<dbReference type="InterPro" id="IPR010610">
    <property type="entry name" value="EryCIII-like_C"/>
</dbReference>
<sequence>MWPSAMAVGVMGRAEQAEQADSPLVEPGAEFQRSRFLARPSGYGLYQEVETNEDLASANRQPTRHARKETDVTSLRIALMTHGTRGDVQPLVALGREFLSRGHSPVLAVPAGFVEFVRNAGLPAEPLPADWRGFLTDPTADRSWLTSDDSTELLAGLRTVMAAHAGGIAQTLIRLSEGADLIVSGSLTEDMATVIAEAREIPPALLHLFPVRRNGMLANPFVTGRSSAVREQNVATHEAYERASWESRREGINALRAALGLAETELPTPDRVRAIGGIELQAYSPHLVRGMDWPAHRPVVGWLDLDEHTRRAVGEYGLDPELEAWLADGPAPGYFGFGSMPVADAQAMVRTIEKATGELGLRAVVTAGWAELSQSAVSDPNRIRVVGDTHHGALLRRCRFAVHHGGAGTTGAVARAGLPSLITSVMLDQAMWGEIVQRRGAGLHLPMRAVDAGSLGTALEGILTPEIMETAEVVGHAVRSEPDAVAAAADSVLALAHD</sequence>
<dbReference type="Proteomes" id="UP000326979">
    <property type="component" value="Unassembled WGS sequence"/>
</dbReference>
<dbReference type="PANTHER" id="PTHR48050">
    <property type="entry name" value="STEROL 3-BETA-GLUCOSYLTRANSFERASE"/>
    <property type="match status" value="1"/>
</dbReference>
<gene>
    <name evidence="4" type="ORF">FNH04_28985</name>
</gene>
<dbReference type="AlphaFoldDB" id="A0A5N8W8I1"/>
<name>A0A5N8W8I1_9ACTN</name>
<organism evidence="4 5">
    <name type="scientific">Streptomyces phyllanthi</name>
    <dbReference type="NCBI Taxonomy" id="1803180"/>
    <lineage>
        <taxon>Bacteria</taxon>
        <taxon>Bacillati</taxon>
        <taxon>Actinomycetota</taxon>
        <taxon>Actinomycetes</taxon>
        <taxon>Kitasatosporales</taxon>
        <taxon>Streptomycetaceae</taxon>
        <taxon>Streptomyces</taxon>
    </lineage>
</organism>
<feature type="domain" description="Glycosyltransferase family 28 N-terminal" evidence="2">
    <location>
        <begin position="77"/>
        <end position="144"/>
    </location>
</feature>
<reference evidence="4 5" key="1">
    <citation type="submission" date="2019-07" db="EMBL/GenBank/DDBJ databases">
        <title>New species of Amycolatopsis and Streptomyces.</title>
        <authorList>
            <person name="Duangmal K."/>
            <person name="Teo W.F.A."/>
            <person name="Lipun K."/>
        </authorList>
    </citation>
    <scope>NUCLEOTIDE SEQUENCE [LARGE SCALE GENOMIC DNA]</scope>
    <source>
        <strain evidence="4 5">TISTR 2346</strain>
    </source>
</reference>
<dbReference type="Pfam" id="PF06722">
    <property type="entry name" value="EryCIII-like_C"/>
    <property type="match status" value="1"/>
</dbReference>
<dbReference type="GO" id="GO:0005975">
    <property type="term" value="P:carbohydrate metabolic process"/>
    <property type="evidence" value="ECO:0007669"/>
    <property type="project" value="InterPro"/>
</dbReference>
<dbReference type="PANTHER" id="PTHR48050:SF13">
    <property type="entry name" value="STEROL 3-BETA-GLUCOSYLTRANSFERASE UGT80A2"/>
    <property type="match status" value="1"/>
</dbReference>
<accession>A0A5N8W8I1</accession>
<keyword evidence="5" id="KW-1185">Reference proteome</keyword>
<keyword evidence="1 4" id="KW-0808">Transferase</keyword>
<dbReference type="Pfam" id="PF03033">
    <property type="entry name" value="Glyco_transf_28"/>
    <property type="match status" value="1"/>
</dbReference>
<dbReference type="FunFam" id="3.40.50.2000:FF:000009">
    <property type="entry name" value="Sterol 3-beta-glucosyltransferase UGT80A2"/>
    <property type="match status" value="1"/>
</dbReference>
<dbReference type="InterPro" id="IPR050426">
    <property type="entry name" value="Glycosyltransferase_28"/>
</dbReference>
<dbReference type="SUPFAM" id="SSF53756">
    <property type="entry name" value="UDP-Glycosyltransferase/glycogen phosphorylase"/>
    <property type="match status" value="1"/>
</dbReference>
<dbReference type="EMBL" id="VJZE01000258">
    <property type="protein sequence ID" value="MPY43787.1"/>
    <property type="molecule type" value="Genomic_DNA"/>
</dbReference>
<protein>
    <submittedName>
        <fullName evidence="4">Glycosyltransferase family 1 protein</fullName>
    </submittedName>
</protein>
<evidence type="ECO:0000313" key="4">
    <source>
        <dbReference type="EMBL" id="MPY43787.1"/>
    </source>
</evidence>
<feature type="domain" description="Erythromycin biosynthesis protein CIII-like C-terminal" evidence="3">
    <location>
        <begin position="378"/>
        <end position="474"/>
    </location>
</feature>
<comment type="caution">
    <text evidence="4">The sequence shown here is derived from an EMBL/GenBank/DDBJ whole genome shotgun (WGS) entry which is preliminary data.</text>
</comment>
<dbReference type="InterPro" id="IPR002213">
    <property type="entry name" value="UDP_glucos_trans"/>
</dbReference>
<dbReference type="InterPro" id="IPR004276">
    <property type="entry name" value="GlycoTrans_28_N"/>
</dbReference>
<evidence type="ECO:0000259" key="2">
    <source>
        <dbReference type="Pfam" id="PF03033"/>
    </source>
</evidence>